<dbReference type="GeneID" id="37043369"/>
<accession>A0A316YK36</accession>
<dbReference type="InterPro" id="IPR051402">
    <property type="entry name" value="KPR-Related"/>
</dbReference>
<feature type="region of interest" description="Disordered" evidence="1">
    <location>
        <begin position="364"/>
        <end position="398"/>
    </location>
</feature>
<dbReference type="RefSeq" id="XP_025376985.1">
    <property type="nucleotide sequence ID" value="XM_025521453.1"/>
</dbReference>
<keyword evidence="5" id="KW-1185">Reference proteome</keyword>
<dbReference type="Gene3D" id="1.10.1040.10">
    <property type="entry name" value="N-(1-d-carboxylethyl)-l-norvaline Dehydrogenase, domain 2"/>
    <property type="match status" value="1"/>
</dbReference>
<dbReference type="OrthoDB" id="3609at2759"/>
<evidence type="ECO:0000259" key="2">
    <source>
        <dbReference type="Pfam" id="PF02558"/>
    </source>
</evidence>
<dbReference type="FunFam" id="1.10.1040.10:FF:000017">
    <property type="entry name" value="2-dehydropantoate 2-reductase"/>
    <property type="match status" value="1"/>
</dbReference>
<dbReference type="PANTHER" id="PTHR21708:SF43">
    <property type="entry name" value="KETOPANTOATE REDUCTASE C-TERMINAL DOMAIN-CONTAINING PROTEIN"/>
    <property type="match status" value="1"/>
</dbReference>
<dbReference type="GO" id="GO:0005737">
    <property type="term" value="C:cytoplasm"/>
    <property type="evidence" value="ECO:0007669"/>
    <property type="project" value="TreeGrafter"/>
</dbReference>
<dbReference type="InParanoid" id="A0A316YK36"/>
<sequence length="398" mass="43222">MAGGEEQDGKIRVLTVGFGALGALYSFLLERGGQASVTALARSNYDTVVEHGITIDSKKYGVHTAWRPSKVVRSEAEAREAGPYDYVLSTYKIVPEVRPTSDVLKPMLAPPASGTRGPVLVFVENGIGIEDEPHDTLCVRERLAATVVSCCAWIGANLVDGGTRVEHGPVETLEMGLFPRASPGPDDDWRRQALDRFARAYNAGEGVANVVEDVQPARWKKLLWNTAWGGLSTLSRQPVSVIVSDDNWAYTFPVVRKIMLEVLFVARACGLGEDRVPSSVVDQVFGFTADSSPVRLRQGAKSTTTLTDSFKPSLLLDLEAGRPMELEAIVHNVVQRARWHNVETPRLDLMLAALRPAQMQSVAREIERRGGAATPAAAPSSSQHQDPSLLPSGMPVEF</sequence>
<feature type="domain" description="Ketopantoate reductase C-terminal" evidence="3">
    <location>
        <begin position="213"/>
        <end position="356"/>
    </location>
</feature>
<dbReference type="FunCoup" id="A0A316YK36">
    <property type="interactions" value="221"/>
</dbReference>
<dbReference type="InterPro" id="IPR013328">
    <property type="entry name" value="6PGD_dom2"/>
</dbReference>
<feature type="compositionally biased region" description="Low complexity" evidence="1">
    <location>
        <begin position="372"/>
        <end position="382"/>
    </location>
</feature>
<gene>
    <name evidence="4" type="ORF">FA10DRAFT_266347</name>
</gene>
<dbReference type="InterPro" id="IPR013332">
    <property type="entry name" value="KPR_N"/>
</dbReference>
<name>A0A316YK36_9BASI</name>
<dbReference type="PANTHER" id="PTHR21708">
    <property type="entry name" value="PROBABLE 2-DEHYDROPANTOATE 2-REDUCTASE"/>
    <property type="match status" value="1"/>
</dbReference>
<evidence type="ECO:0000259" key="3">
    <source>
        <dbReference type="Pfam" id="PF08546"/>
    </source>
</evidence>
<dbReference type="Pfam" id="PF08546">
    <property type="entry name" value="ApbA_C"/>
    <property type="match status" value="1"/>
</dbReference>
<dbReference type="Proteomes" id="UP000245768">
    <property type="component" value="Unassembled WGS sequence"/>
</dbReference>
<organism evidence="4 5">
    <name type="scientific">Acaromyces ingoldii</name>
    <dbReference type="NCBI Taxonomy" id="215250"/>
    <lineage>
        <taxon>Eukaryota</taxon>
        <taxon>Fungi</taxon>
        <taxon>Dikarya</taxon>
        <taxon>Basidiomycota</taxon>
        <taxon>Ustilaginomycotina</taxon>
        <taxon>Exobasidiomycetes</taxon>
        <taxon>Exobasidiales</taxon>
        <taxon>Cryptobasidiaceae</taxon>
        <taxon>Acaromyces</taxon>
    </lineage>
</organism>
<dbReference type="SUPFAM" id="SSF48179">
    <property type="entry name" value="6-phosphogluconate dehydrogenase C-terminal domain-like"/>
    <property type="match status" value="1"/>
</dbReference>
<dbReference type="AlphaFoldDB" id="A0A316YK36"/>
<feature type="domain" description="Ketopantoate reductase N-terminal" evidence="2">
    <location>
        <begin position="14"/>
        <end position="163"/>
    </location>
</feature>
<evidence type="ECO:0008006" key="6">
    <source>
        <dbReference type="Google" id="ProtNLM"/>
    </source>
</evidence>
<proteinExistence type="predicted"/>
<dbReference type="InterPro" id="IPR013752">
    <property type="entry name" value="KPA_reductase"/>
</dbReference>
<reference evidence="4 5" key="1">
    <citation type="journal article" date="2018" name="Mol. Biol. Evol.">
        <title>Broad Genomic Sampling Reveals a Smut Pathogenic Ancestry of the Fungal Clade Ustilaginomycotina.</title>
        <authorList>
            <person name="Kijpornyongpan T."/>
            <person name="Mondo S.J."/>
            <person name="Barry K."/>
            <person name="Sandor L."/>
            <person name="Lee J."/>
            <person name="Lipzen A."/>
            <person name="Pangilinan J."/>
            <person name="LaButti K."/>
            <person name="Hainaut M."/>
            <person name="Henrissat B."/>
            <person name="Grigoriev I.V."/>
            <person name="Spatafora J.W."/>
            <person name="Aime M.C."/>
        </authorList>
    </citation>
    <scope>NUCLEOTIDE SEQUENCE [LARGE SCALE GENOMIC DNA]</scope>
    <source>
        <strain evidence="4 5">MCA 4198</strain>
    </source>
</reference>
<dbReference type="EMBL" id="KZ819636">
    <property type="protein sequence ID" value="PWN89787.1"/>
    <property type="molecule type" value="Genomic_DNA"/>
</dbReference>
<evidence type="ECO:0000313" key="4">
    <source>
        <dbReference type="EMBL" id="PWN89787.1"/>
    </source>
</evidence>
<protein>
    <recommendedName>
        <fullName evidence="6">6-phosphogluconate dehydrogenase C-terminal domain-like protein</fullName>
    </recommendedName>
</protein>
<dbReference type="Gene3D" id="3.40.50.720">
    <property type="entry name" value="NAD(P)-binding Rossmann-like Domain"/>
    <property type="match status" value="1"/>
</dbReference>
<dbReference type="Pfam" id="PF02558">
    <property type="entry name" value="ApbA"/>
    <property type="match status" value="1"/>
</dbReference>
<dbReference type="InterPro" id="IPR008927">
    <property type="entry name" value="6-PGluconate_DH-like_C_sf"/>
</dbReference>
<evidence type="ECO:0000313" key="5">
    <source>
        <dbReference type="Proteomes" id="UP000245768"/>
    </source>
</evidence>
<dbReference type="STRING" id="215250.A0A316YK36"/>
<evidence type="ECO:0000256" key="1">
    <source>
        <dbReference type="SAM" id="MobiDB-lite"/>
    </source>
</evidence>